<dbReference type="EMBL" id="ML977321">
    <property type="protein sequence ID" value="KAF2116292.1"/>
    <property type="molecule type" value="Genomic_DNA"/>
</dbReference>
<evidence type="ECO:0000256" key="1">
    <source>
        <dbReference type="ARBA" id="ARBA00009576"/>
    </source>
</evidence>
<dbReference type="Pfam" id="PF06766">
    <property type="entry name" value="Hydrophobin_2"/>
    <property type="match status" value="1"/>
</dbReference>
<evidence type="ECO:0000313" key="5">
    <source>
        <dbReference type="Proteomes" id="UP000799770"/>
    </source>
</evidence>
<evidence type="ECO:0000313" key="4">
    <source>
        <dbReference type="EMBL" id="KAF2116292.1"/>
    </source>
</evidence>
<keyword evidence="5" id="KW-1185">Reference proteome</keyword>
<evidence type="ECO:0000256" key="3">
    <source>
        <dbReference type="SAM" id="SignalP"/>
    </source>
</evidence>
<sequence>MQFTVILTSILSVASAAAITERSLPTKLFGRDAGKLVRRDVCGPLESPLCCQLDVEGVANLNCENAGSVSTTEEFEATCAETGLTAECCVLAVGTDGLLCTAA</sequence>
<gene>
    <name evidence="4" type="ORF">BDV96DRAFT_658532</name>
</gene>
<dbReference type="Gene3D" id="3.20.120.10">
    <property type="entry name" value="Hydrophobin"/>
    <property type="match status" value="1"/>
</dbReference>
<dbReference type="InterPro" id="IPR036686">
    <property type="entry name" value="Class_II_Hydrophobin_sf"/>
</dbReference>
<feature type="chain" id="PRO_5025523524" evidence="3">
    <location>
        <begin position="17"/>
        <end position="103"/>
    </location>
</feature>
<evidence type="ECO:0000256" key="2">
    <source>
        <dbReference type="ARBA" id="ARBA00023157"/>
    </source>
</evidence>
<dbReference type="CDD" id="cd23508">
    <property type="entry name" value="hydrophobin_II"/>
    <property type="match status" value="1"/>
</dbReference>
<feature type="signal peptide" evidence="3">
    <location>
        <begin position="1"/>
        <end position="16"/>
    </location>
</feature>
<dbReference type="GO" id="GO:0005576">
    <property type="term" value="C:extracellular region"/>
    <property type="evidence" value="ECO:0007669"/>
    <property type="project" value="InterPro"/>
</dbReference>
<dbReference type="PANTHER" id="PTHR42341:SF2">
    <property type="entry name" value="HYDROPHOBIN"/>
    <property type="match status" value="1"/>
</dbReference>
<dbReference type="Proteomes" id="UP000799770">
    <property type="component" value="Unassembled WGS sequence"/>
</dbReference>
<dbReference type="OrthoDB" id="4500971at2759"/>
<protein>
    <submittedName>
        <fullName evidence="4">Fungal hydrophobin-domain-containing protein</fullName>
    </submittedName>
</protein>
<keyword evidence="2" id="KW-1015">Disulfide bond</keyword>
<dbReference type="SUPFAM" id="SSF101751">
    <property type="entry name" value="Hydrophobin II, HfbII"/>
    <property type="match status" value="1"/>
</dbReference>
<name>A0A6A5ZA24_9PLEO</name>
<comment type="similarity">
    <text evidence="1">Belongs to the cerato-ulmin hydrophobin family.</text>
</comment>
<proteinExistence type="inferred from homology"/>
<keyword evidence="3" id="KW-0732">Signal</keyword>
<organism evidence="4 5">
    <name type="scientific">Lophiotrema nucula</name>
    <dbReference type="NCBI Taxonomy" id="690887"/>
    <lineage>
        <taxon>Eukaryota</taxon>
        <taxon>Fungi</taxon>
        <taxon>Dikarya</taxon>
        <taxon>Ascomycota</taxon>
        <taxon>Pezizomycotina</taxon>
        <taxon>Dothideomycetes</taxon>
        <taxon>Pleosporomycetidae</taxon>
        <taxon>Pleosporales</taxon>
        <taxon>Lophiotremataceae</taxon>
        <taxon>Lophiotrema</taxon>
    </lineage>
</organism>
<accession>A0A6A5ZA24</accession>
<reference evidence="4" key="1">
    <citation type="journal article" date="2020" name="Stud. Mycol.">
        <title>101 Dothideomycetes genomes: a test case for predicting lifestyles and emergence of pathogens.</title>
        <authorList>
            <person name="Haridas S."/>
            <person name="Albert R."/>
            <person name="Binder M."/>
            <person name="Bloem J."/>
            <person name="Labutti K."/>
            <person name="Salamov A."/>
            <person name="Andreopoulos B."/>
            <person name="Baker S."/>
            <person name="Barry K."/>
            <person name="Bills G."/>
            <person name="Bluhm B."/>
            <person name="Cannon C."/>
            <person name="Castanera R."/>
            <person name="Culley D."/>
            <person name="Daum C."/>
            <person name="Ezra D."/>
            <person name="Gonzalez J."/>
            <person name="Henrissat B."/>
            <person name="Kuo A."/>
            <person name="Liang C."/>
            <person name="Lipzen A."/>
            <person name="Lutzoni F."/>
            <person name="Magnuson J."/>
            <person name="Mondo S."/>
            <person name="Nolan M."/>
            <person name="Ohm R."/>
            <person name="Pangilinan J."/>
            <person name="Park H.-J."/>
            <person name="Ramirez L."/>
            <person name="Alfaro M."/>
            <person name="Sun H."/>
            <person name="Tritt A."/>
            <person name="Yoshinaga Y."/>
            <person name="Zwiers L.-H."/>
            <person name="Turgeon B."/>
            <person name="Goodwin S."/>
            <person name="Spatafora J."/>
            <person name="Crous P."/>
            <person name="Grigoriev I."/>
        </authorList>
    </citation>
    <scope>NUCLEOTIDE SEQUENCE</scope>
    <source>
        <strain evidence="4">CBS 627.86</strain>
    </source>
</reference>
<dbReference type="InterPro" id="IPR010636">
    <property type="entry name" value="Class_II_hydrophobin"/>
</dbReference>
<dbReference type="PANTHER" id="PTHR42341">
    <property type="entry name" value="HYDROPHOBIN"/>
    <property type="match status" value="1"/>
</dbReference>
<dbReference type="AlphaFoldDB" id="A0A6A5ZA24"/>